<dbReference type="Gene3D" id="3.10.450.40">
    <property type="match status" value="1"/>
</dbReference>
<proteinExistence type="predicted"/>
<name>A0A917UWY3_9MICO</name>
<dbReference type="SUPFAM" id="SSF160719">
    <property type="entry name" value="gpW/gp25-like"/>
    <property type="match status" value="1"/>
</dbReference>
<gene>
    <name evidence="2" type="ORF">GCM10011372_32570</name>
</gene>
<reference evidence="2" key="2">
    <citation type="submission" date="2020-09" db="EMBL/GenBank/DDBJ databases">
        <authorList>
            <person name="Sun Q."/>
            <person name="Zhou Y."/>
        </authorList>
    </citation>
    <scope>NUCLEOTIDE SEQUENCE</scope>
    <source>
        <strain evidence="2">CGMCC 1.8984</strain>
    </source>
</reference>
<evidence type="ECO:0000313" key="3">
    <source>
        <dbReference type="Proteomes" id="UP000636956"/>
    </source>
</evidence>
<evidence type="ECO:0000259" key="1">
    <source>
        <dbReference type="Pfam" id="PF04965"/>
    </source>
</evidence>
<dbReference type="AlphaFoldDB" id="A0A917UWY3"/>
<dbReference type="EMBL" id="BMMD01000024">
    <property type="protein sequence ID" value="GGJ91593.1"/>
    <property type="molecule type" value="Genomic_DNA"/>
</dbReference>
<comment type="caution">
    <text evidence="2">The sequence shown here is derived from an EMBL/GenBank/DDBJ whole genome shotgun (WGS) entry which is preliminary data.</text>
</comment>
<dbReference type="Pfam" id="PF04965">
    <property type="entry name" value="GPW_gp25"/>
    <property type="match status" value="1"/>
</dbReference>
<protein>
    <recommendedName>
        <fullName evidence="1">IraD/Gp25-like domain-containing protein</fullName>
    </recommendedName>
</protein>
<reference evidence="2" key="1">
    <citation type="journal article" date="2014" name="Int. J. Syst. Evol. Microbiol.">
        <title>Complete genome sequence of Corynebacterium casei LMG S-19264T (=DSM 44701T), isolated from a smear-ripened cheese.</title>
        <authorList>
            <consortium name="US DOE Joint Genome Institute (JGI-PGF)"/>
            <person name="Walter F."/>
            <person name="Albersmeier A."/>
            <person name="Kalinowski J."/>
            <person name="Ruckert C."/>
        </authorList>
    </citation>
    <scope>NUCLEOTIDE SEQUENCE</scope>
    <source>
        <strain evidence="2">CGMCC 1.8984</strain>
    </source>
</reference>
<sequence>MSQEFVGRGWSFPVHADANGRIALSSDAREIEESIRLILATAPGERPMRPEFGCAVHDYVFAPADATTAGAIGDAVRTALAFWEPRIDVTDVAVTFARADQGMLLIDIGYAIRGSNDPRNLVFPFYVIPDRSSEGTP</sequence>
<feature type="domain" description="IraD/Gp25-like" evidence="1">
    <location>
        <begin position="26"/>
        <end position="116"/>
    </location>
</feature>
<accession>A0A917UWY3</accession>
<evidence type="ECO:0000313" key="2">
    <source>
        <dbReference type="EMBL" id="GGJ91593.1"/>
    </source>
</evidence>
<dbReference type="Proteomes" id="UP000636956">
    <property type="component" value="Unassembled WGS sequence"/>
</dbReference>
<dbReference type="RefSeq" id="WP_188744460.1">
    <property type="nucleotide sequence ID" value="NZ_BAABFW010000066.1"/>
</dbReference>
<dbReference type="InterPro" id="IPR007048">
    <property type="entry name" value="IraD/Gp25-like"/>
</dbReference>
<keyword evidence="3" id="KW-1185">Reference proteome</keyword>
<organism evidence="2 3">
    <name type="scientific">Agromyces bauzanensis</name>
    <dbReference type="NCBI Taxonomy" id="1308924"/>
    <lineage>
        <taxon>Bacteria</taxon>
        <taxon>Bacillati</taxon>
        <taxon>Actinomycetota</taxon>
        <taxon>Actinomycetes</taxon>
        <taxon>Micrococcales</taxon>
        <taxon>Microbacteriaceae</taxon>
        <taxon>Agromyces</taxon>
    </lineage>
</organism>